<dbReference type="RefSeq" id="WP_184658594.1">
    <property type="nucleotide sequence ID" value="NZ_CP031518.1"/>
</dbReference>
<keyword evidence="3" id="KW-1185">Reference proteome</keyword>
<dbReference type="EMBL" id="JACHFQ010000004">
    <property type="protein sequence ID" value="MBB5225876.1"/>
    <property type="molecule type" value="Genomic_DNA"/>
</dbReference>
<dbReference type="InterPro" id="IPR000595">
    <property type="entry name" value="cNMP-bd_dom"/>
</dbReference>
<evidence type="ECO:0000259" key="1">
    <source>
        <dbReference type="PROSITE" id="PS50042"/>
    </source>
</evidence>
<dbReference type="Pfam" id="PF13581">
    <property type="entry name" value="HATPase_c_2"/>
    <property type="match status" value="1"/>
</dbReference>
<evidence type="ECO:0000313" key="3">
    <source>
        <dbReference type="Proteomes" id="UP000518887"/>
    </source>
</evidence>
<dbReference type="PANTHER" id="PTHR24567:SF68">
    <property type="entry name" value="DNA-BINDING TRANSCRIPTIONAL DUAL REGULATOR CRP"/>
    <property type="match status" value="1"/>
</dbReference>
<accession>A0A7W8G8X4</accession>
<dbReference type="SMART" id="SM00100">
    <property type="entry name" value="cNMP"/>
    <property type="match status" value="1"/>
</dbReference>
<comment type="caution">
    <text evidence="2">The sequence shown here is derived from an EMBL/GenBank/DDBJ whole genome shotgun (WGS) entry which is preliminary data.</text>
</comment>
<dbReference type="InterPro" id="IPR050397">
    <property type="entry name" value="Env_Response_Regulators"/>
</dbReference>
<dbReference type="InterPro" id="IPR018490">
    <property type="entry name" value="cNMP-bd_dom_sf"/>
</dbReference>
<dbReference type="AlphaFoldDB" id="A0A7W8G8X4"/>
<organism evidence="2 3">
    <name type="scientific">Treponema ruminis</name>
    <dbReference type="NCBI Taxonomy" id="744515"/>
    <lineage>
        <taxon>Bacteria</taxon>
        <taxon>Pseudomonadati</taxon>
        <taxon>Spirochaetota</taxon>
        <taxon>Spirochaetia</taxon>
        <taxon>Spirochaetales</taxon>
        <taxon>Treponemataceae</taxon>
        <taxon>Treponema</taxon>
    </lineage>
</organism>
<dbReference type="GO" id="GO:0003700">
    <property type="term" value="F:DNA-binding transcription factor activity"/>
    <property type="evidence" value="ECO:0007669"/>
    <property type="project" value="TreeGrafter"/>
</dbReference>
<name>A0A7W8G8X4_9SPIR</name>
<dbReference type="InterPro" id="IPR003594">
    <property type="entry name" value="HATPase_dom"/>
</dbReference>
<dbReference type="PANTHER" id="PTHR24567">
    <property type="entry name" value="CRP FAMILY TRANSCRIPTIONAL REGULATORY PROTEIN"/>
    <property type="match status" value="1"/>
</dbReference>
<dbReference type="GO" id="GO:0005829">
    <property type="term" value="C:cytosol"/>
    <property type="evidence" value="ECO:0007669"/>
    <property type="project" value="TreeGrafter"/>
</dbReference>
<sequence length="433" mass="49786">MRKVLTASSNKIIINTVKNACELYPAFFATDIFDTTEEIIRYIDYELPEIKVIDFTSENIDCDKILQNIADDTWLHYGGVIAVCNSHKQVEEIEHRKNPNILAIQTVGDFQNHFTRILRILYQNQRFLFNRGMRDIIGSEESASFTFGNDPMDCLFYTNFLVNYLYNTNRISDGERFSLQMTFSELVTNALEHGNLEIDYDTKSDWLNKGGNMIQLIRERAKDPRYAKRRIKISYNIGRTTSQFSIADDGNGFNWRERLAKAEADESMLHGRGISLSKSVVQSMTYNEKGNEVTFTIANLRNTSSAVPGKMTQFETVEYKDKDVVCREGEYSNDLFFILSGRFAVYANNKLATVLTPNDLFIGEMAFLLNDRRTATILAVGDCRLIRIPKADFLLMIRKNPHYGIFLSKMLAQRLLRQTNQTIELKKQVGEKA</sequence>
<proteinExistence type="predicted"/>
<dbReference type="Gene3D" id="3.30.565.10">
    <property type="entry name" value="Histidine kinase-like ATPase, C-terminal domain"/>
    <property type="match status" value="1"/>
</dbReference>
<dbReference type="Gene3D" id="2.60.120.10">
    <property type="entry name" value="Jelly Rolls"/>
    <property type="match status" value="1"/>
</dbReference>
<dbReference type="InterPro" id="IPR036890">
    <property type="entry name" value="HATPase_C_sf"/>
</dbReference>
<protein>
    <submittedName>
        <fullName evidence="2">Anti-sigma regulatory factor (Ser/Thr protein kinase)</fullName>
    </submittedName>
</protein>
<dbReference type="Pfam" id="PF00027">
    <property type="entry name" value="cNMP_binding"/>
    <property type="match status" value="1"/>
</dbReference>
<dbReference type="SUPFAM" id="SSF55874">
    <property type="entry name" value="ATPase domain of HSP90 chaperone/DNA topoisomerase II/histidine kinase"/>
    <property type="match status" value="1"/>
</dbReference>
<dbReference type="InterPro" id="IPR014710">
    <property type="entry name" value="RmlC-like_jellyroll"/>
</dbReference>
<feature type="domain" description="Cyclic nucleotide-binding" evidence="1">
    <location>
        <begin position="314"/>
        <end position="397"/>
    </location>
</feature>
<reference evidence="2 3" key="1">
    <citation type="submission" date="2020-08" db="EMBL/GenBank/DDBJ databases">
        <title>Genomic Encyclopedia of Type Strains, Phase IV (KMG-IV): sequencing the most valuable type-strain genomes for metagenomic binning, comparative biology and taxonomic classification.</title>
        <authorList>
            <person name="Goeker M."/>
        </authorList>
    </citation>
    <scope>NUCLEOTIDE SEQUENCE [LARGE SCALE GENOMIC DNA]</scope>
    <source>
        <strain evidence="2 3">DSM 103462</strain>
    </source>
</reference>
<dbReference type="CDD" id="cd00038">
    <property type="entry name" value="CAP_ED"/>
    <property type="match status" value="1"/>
</dbReference>
<gene>
    <name evidence="2" type="ORF">HNP76_001244</name>
</gene>
<dbReference type="Proteomes" id="UP000518887">
    <property type="component" value="Unassembled WGS sequence"/>
</dbReference>
<dbReference type="PROSITE" id="PS50042">
    <property type="entry name" value="CNMP_BINDING_3"/>
    <property type="match status" value="1"/>
</dbReference>
<dbReference type="SUPFAM" id="SSF51206">
    <property type="entry name" value="cAMP-binding domain-like"/>
    <property type="match status" value="1"/>
</dbReference>
<evidence type="ECO:0000313" key="2">
    <source>
        <dbReference type="EMBL" id="MBB5225876.1"/>
    </source>
</evidence>